<keyword evidence="2" id="KW-0812">Transmembrane</keyword>
<feature type="transmembrane region" description="Helical" evidence="2">
    <location>
        <begin position="485"/>
        <end position="506"/>
    </location>
</feature>
<feature type="compositionally biased region" description="Acidic residues" evidence="1">
    <location>
        <begin position="264"/>
        <end position="279"/>
    </location>
</feature>
<organism evidence="4 5">
    <name type="scientific">Vibrio diabolicus</name>
    <dbReference type="NCBI Taxonomy" id="50719"/>
    <lineage>
        <taxon>Bacteria</taxon>
        <taxon>Pseudomonadati</taxon>
        <taxon>Pseudomonadota</taxon>
        <taxon>Gammaproteobacteria</taxon>
        <taxon>Vibrionales</taxon>
        <taxon>Vibrionaceae</taxon>
        <taxon>Vibrio</taxon>
        <taxon>Vibrio diabolicus subgroup</taxon>
    </lineage>
</organism>
<keyword evidence="3" id="KW-0732">Signal</keyword>
<dbReference type="Proteomes" id="UP000237665">
    <property type="component" value="Chromosome 2"/>
</dbReference>
<evidence type="ECO:0000313" key="4">
    <source>
        <dbReference type="EMBL" id="AVH29959.1"/>
    </source>
</evidence>
<gene>
    <name evidence="4" type="ORF">AL468_22865</name>
</gene>
<protein>
    <submittedName>
        <fullName evidence="4">Methyl-accepting chemotaxis protein</fullName>
    </submittedName>
</protein>
<feature type="signal peptide" evidence="3">
    <location>
        <begin position="1"/>
        <end position="21"/>
    </location>
</feature>
<evidence type="ECO:0000256" key="1">
    <source>
        <dbReference type="SAM" id="MobiDB-lite"/>
    </source>
</evidence>
<evidence type="ECO:0000256" key="3">
    <source>
        <dbReference type="SAM" id="SignalP"/>
    </source>
</evidence>
<evidence type="ECO:0000313" key="5">
    <source>
        <dbReference type="Proteomes" id="UP000237665"/>
    </source>
</evidence>
<keyword evidence="2" id="KW-1133">Transmembrane helix</keyword>
<reference evidence="5" key="1">
    <citation type="submission" date="2017-12" db="EMBL/GenBank/DDBJ databases">
        <title>FDA dAtabase for Regulatory Grade micrObial Sequences (FDA-ARGOS): Supporting development and validation of Infectious Disease Dx tests.</title>
        <authorList>
            <person name="Hoffmann M."/>
            <person name="Allard M."/>
            <person name="Evans P."/>
            <person name="Brown E."/>
            <person name="Tallon L.J."/>
            <person name="Sadzewicz L."/>
            <person name="Sengamalay N."/>
            <person name="Ott S."/>
            <person name="Godinez A."/>
            <person name="Nagaraj S."/>
            <person name="Vavikolanu K."/>
            <person name="Aluvathingal J."/>
            <person name="Nadendla S."/>
            <person name="Hobson J."/>
            <person name="Sichtig H."/>
        </authorList>
    </citation>
    <scope>NUCLEOTIDE SEQUENCE [LARGE SCALE GENOMIC DNA]</scope>
    <source>
        <strain evidence="5">LMG 3418</strain>
    </source>
</reference>
<dbReference type="EMBL" id="CP014133">
    <property type="protein sequence ID" value="AVH29959.1"/>
    <property type="molecule type" value="Genomic_DNA"/>
</dbReference>
<proteinExistence type="predicted"/>
<keyword evidence="2" id="KW-0472">Membrane</keyword>
<keyword evidence="5" id="KW-1185">Reference proteome</keyword>
<feature type="region of interest" description="Disordered" evidence="1">
    <location>
        <begin position="220"/>
        <end position="279"/>
    </location>
</feature>
<dbReference type="RefSeq" id="WP_104973685.1">
    <property type="nucleotide sequence ID" value="NZ_CP014133.1"/>
</dbReference>
<evidence type="ECO:0000256" key="2">
    <source>
        <dbReference type="SAM" id="Phobius"/>
    </source>
</evidence>
<sequence length="509" mass="55160">MNKSLFLLLFSCLFLSLNASAVQPTYSASDVAAYPNCNLSLGKRVNPYSYVSCYENKFVNYKDFYTKSCSIESSKFSLMIICNTTSPSYPRYHAATFLHRTAKCPADHERIEDGDGYTCEPIVPACEYGENPDGTCMDACQFKKSIDETKLLQWLAYVYGEQVTGACYGDFGATRCELERIPSDTTLCTGVDSGEWTQNTICHGTFQFKGNQCEGGTLFWGKDGPDTPIIPDDPIHDPDDPTGDIEDPSVLPDGSTNTVNPPDTDGEPDVEEPDTDESTDTAVLKAITGMNKDVNKALNDMNIDINQASADVQNQIIALNASMVTNTQAIQKQQINDNKIYENTKALIQQANADITTAMNKNTNAVNGVGDDVEKIAGAMDGIADEVSGISDTLDGIANTDTSGAGTGGTCIESQSCTGFYESGYPDGLGGLVSGQLDDLKHNTIDNFVNSFGDLDLSSAKRPSFVLPVPFFGDFSFEEQISFDWVFGFIRAVLIMTSVFAARRIIFGG</sequence>
<accession>A0ABM6SHS1</accession>
<name>A0ABM6SHS1_9VIBR</name>
<feature type="chain" id="PRO_5045743103" evidence="3">
    <location>
        <begin position="22"/>
        <end position="509"/>
    </location>
</feature>